<comment type="caution">
    <text evidence="3">The sequence shown here is derived from an EMBL/GenBank/DDBJ whole genome shotgun (WGS) entry which is preliminary data.</text>
</comment>
<keyword evidence="4" id="KW-1185">Reference proteome</keyword>
<dbReference type="SUPFAM" id="SSF52047">
    <property type="entry name" value="RNI-like"/>
    <property type="match status" value="1"/>
</dbReference>
<sequence length="1402" mass="155315">MPGAWVISLEFLASQLPTTLDIFLPAKIMLAKYDVVLEEWLYSYPISHVLSGISYAKMNPIITPKTLIDGRIQLITIVHSSADREIRIMNVHNYDLDSDQKRQLRQEWEIHSAWALSDPLRYTFIAMGDFNFSDVPAQSYLVPQGPQRRQTQDGRYQQNQNFWRQLVRTNVVEISSEIPTFFSQQYQTGTTIDRVFIAMPPAFLTCLHCELNVTQDSAALSDRKLSDHAMLKLTIENRKAPERSQRPIPDFIFRSKQYKKLLKKMLNEAELDTMTDLRRFDVTKQIMLMAAELARNELQQLPLGTGDVNALESSIWPLLVLPVLRINPHWRNNAAFNVRCSAAPRCGYLAAIQGMYNNALAFTRIRDELEPRCIHKLLKLPPSSLTGPDLWSLRAWAPGAAPQSIAAYAAAVSWRTARSTIPSYHTWRTELEEASWQGNTLTRHVRDLWSPPFWRDQRAVVQFLHERVHSIALPKVPSAPQRVAAAEAEQAAAIAETLQKRPKLQGVYTRSLTRELYPDRLHLTLQKRVQAIAPGCGPLVLPRAPMGRSSFLGARVPLKARLPAPDVGLTSGEHIAAQISALPFLCCYERDRQQSYWERIIRRREVWWIPWAREMGPEEPRHELQEHRAHPAILYGVLVNMQRRRGERQPRQQRMETPLLQQDESRIEAEVPVFDKSVSKAIDVCLLSVPWSCSSSSVSWRKQEMWKELLSIERNSSVCNLSRWHLQHKSEHQRFMHVFNGWKPHSLKSLTSWSGWRDKLSSREMSFEKFIKISIDKVVDGTAAATDLFDIGSLFKDVSDYELTPEDSAQLERRKVALNAQVQGITKELFQKEAAPRGELSQVRFHMLMGAGGSQEEADASVAMLQELTLESKDRLHWPSVSIFNVVDDLAFFGSATSDKLGGLVGSATRYVRTQLERSNFPGFGSFVLVFSAIVDFEVSSEVLLKSFVSELCLLLCPCLTPLVEHLKELRTLGKDGVLDSGFVCLDGSAVDPELLSFTRAGYGVVAADLGGNTEGSLYGPLPHPLQMAGCGEVYALLVAARELAKALESSATVRLLEMEGSGIQDDGAAALATVLGAKSVLKVLDLAENGIGDRGACRLAEGLEKSACLERLGLAANQVQSSGGVRLAEAVRQSRSIRQISLAGNQVDHRGAKAFAEALTMNRSLKILSMAGNAVSNAGASAFARALAVPGSALAELDLSRNDITDKGAADLADMLKVNTVLKELQLDGNYIGDEGGWALADALEVNTGLQALWLVKNPLGSHARDRLSKVLQTSTTIKRLGMTAHVRPELLRDMEATLQKRSQAAGEAGAASAAAVGGRKAARCAGVTLEQLEGEESHVDFVNLDAAAIRAALVRDVQDDQLLYLDMAEDQPPPSSPPGGRPPLLRPRVTPSAPAAAIVI</sequence>
<gene>
    <name evidence="3" type="ORF">PCOR1329_LOCUS68601</name>
</gene>
<feature type="region of interest" description="Disordered" evidence="2">
    <location>
        <begin position="1369"/>
        <end position="1402"/>
    </location>
</feature>
<organism evidence="3 4">
    <name type="scientific">Prorocentrum cordatum</name>
    <dbReference type="NCBI Taxonomy" id="2364126"/>
    <lineage>
        <taxon>Eukaryota</taxon>
        <taxon>Sar</taxon>
        <taxon>Alveolata</taxon>
        <taxon>Dinophyceae</taxon>
        <taxon>Prorocentrales</taxon>
        <taxon>Prorocentraceae</taxon>
        <taxon>Prorocentrum</taxon>
    </lineage>
</organism>
<accession>A0ABN9WQ92</accession>
<reference evidence="3" key="1">
    <citation type="submission" date="2023-10" db="EMBL/GenBank/DDBJ databases">
        <authorList>
            <person name="Chen Y."/>
            <person name="Shah S."/>
            <person name="Dougan E. K."/>
            <person name="Thang M."/>
            <person name="Chan C."/>
        </authorList>
    </citation>
    <scope>NUCLEOTIDE SEQUENCE [LARGE SCALE GENOMIC DNA]</scope>
</reference>
<dbReference type="InterPro" id="IPR001611">
    <property type="entry name" value="Leu-rich_rpt"/>
</dbReference>
<dbReference type="SUPFAM" id="SSF56219">
    <property type="entry name" value="DNase I-like"/>
    <property type="match status" value="1"/>
</dbReference>
<name>A0ABN9WQ92_9DINO</name>
<dbReference type="SMART" id="SM00368">
    <property type="entry name" value="LRR_RI"/>
    <property type="match status" value="8"/>
</dbReference>
<evidence type="ECO:0000313" key="3">
    <source>
        <dbReference type="EMBL" id="CAK0887603.1"/>
    </source>
</evidence>
<dbReference type="EMBL" id="CAUYUJ010018958">
    <property type="protein sequence ID" value="CAK0887603.1"/>
    <property type="molecule type" value="Genomic_DNA"/>
</dbReference>
<dbReference type="PANTHER" id="PTHR24111:SF0">
    <property type="entry name" value="LEUCINE-RICH REPEAT-CONTAINING PROTEIN"/>
    <property type="match status" value="1"/>
</dbReference>
<evidence type="ECO:0000256" key="1">
    <source>
        <dbReference type="ARBA" id="ARBA00022737"/>
    </source>
</evidence>
<keyword evidence="1" id="KW-0677">Repeat</keyword>
<dbReference type="Gene3D" id="3.80.10.10">
    <property type="entry name" value="Ribonuclease Inhibitor"/>
    <property type="match status" value="3"/>
</dbReference>
<dbReference type="Pfam" id="PF13516">
    <property type="entry name" value="LRR_6"/>
    <property type="match status" value="4"/>
</dbReference>
<proteinExistence type="predicted"/>
<evidence type="ECO:0000256" key="2">
    <source>
        <dbReference type="SAM" id="MobiDB-lite"/>
    </source>
</evidence>
<dbReference type="Gene3D" id="3.60.10.10">
    <property type="entry name" value="Endonuclease/exonuclease/phosphatase"/>
    <property type="match status" value="1"/>
</dbReference>
<protein>
    <recommendedName>
        <fullName evidence="5">Protein NLRC3</fullName>
    </recommendedName>
</protein>
<evidence type="ECO:0000313" key="4">
    <source>
        <dbReference type="Proteomes" id="UP001189429"/>
    </source>
</evidence>
<dbReference type="PANTHER" id="PTHR24111">
    <property type="entry name" value="LEUCINE-RICH REPEAT-CONTAINING PROTEIN 34"/>
    <property type="match status" value="1"/>
</dbReference>
<dbReference type="InterPro" id="IPR032675">
    <property type="entry name" value="LRR_dom_sf"/>
</dbReference>
<dbReference type="Proteomes" id="UP001189429">
    <property type="component" value="Unassembled WGS sequence"/>
</dbReference>
<dbReference type="InterPro" id="IPR052201">
    <property type="entry name" value="LRR-containing_regulator"/>
</dbReference>
<feature type="compositionally biased region" description="Pro residues" evidence="2">
    <location>
        <begin position="1373"/>
        <end position="1387"/>
    </location>
</feature>
<evidence type="ECO:0008006" key="5">
    <source>
        <dbReference type="Google" id="ProtNLM"/>
    </source>
</evidence>
<dbReference type="InterPro" id="IPR036691">
    <property type="entry name" value="Endo/exonu/phosph_ase_sf"/>
</dbReference>